<keyword evidence="2" id="KW-1185">Reference proteome</keyword>
<protein>
    <submittedName>
        <fullName evidence="1">Uncharacterized protein</fullName>
    </submittedName>
</protein>
<evidence type="ECO:0000313" key="1">
    <source>
        <dbReference type="EMBL" id="KAL3618257.1"/>
    </source>
</evidence>
<comment type="caution">
    <text evidence="1">The sequence shown here is derived from an EMBL/GenBank/DDBJ whole genome shotgun (WGS) entry which is preliminary data.</text>
</comment>
<dbReference type="EMBL" id="JAVIJP010000081">
    <property type="protein sequence ID" value="KAL3618257.1"/>
    <property type="molecule type" value="Genomic_DNA"/>
</dbReference>
<proteinExistence type="predicted"/>
<gene>
    <name evidence="1" type="ORF">CASFOL_038578</name>
</gene>
<sequence>MEAKIGKIKQNKGDGLCIVKSDLGSFNSSDRWEISVGGEEQIPVNQKSNAAAVDSGHGQSLAGENGVFHSLRLPAAVTETPRFPPNPHFSGRKQKTKLAVLERLGI</sequence>
<organism evidence="1 2">
    <name type="scientific">Castilleja foliolosa</name>
    <dbReference type="NCBI Taxonomy" id="1961234"/>
    <lineage>
        <taxon>Eukaryota</taxon>
        <taxon>Viridiplantae</taxon>
        <taxon>Streptophyta</taxon>
        <taxon>Embryophyta</taxon>
        <taxon>Tracheophyta</taxon>
        <taxon>Spermatophyta</taxon>
        <taxon>Magnoliopsida</taxon>
        <taxon>eudicotyledons</taxon>
        <taxon>Gunneridae</taxon>
        <taxon>Pentapetalae</taxon>
        <taxon>asterids</taxon>
        <taxon>lamiids</taxon>
        <taxon>Lamiales</taxon>
        <taxon>Orobanchaceae</taxon>
        <taxon>Pedicularideae</taxon>
        <taxon>Castillejinae</taxon>
        <taxon>Castilleja</taxon>
    </lineage>
</organism>
<name>A0ABD3BNE7_9LAMI</name>
<reference evidence="2" key="1">
    <citation type="journal article" date="2024" name="IScience">
        <title>Strigolactones Initiate the Formation of Haustorium-like Structures in Castilleja.</title>
        <authorList>
            <person name="Buerger M."/>
            <person name="Peterson D."/>
            <person name="Chory J."/>
        </authorList>
    </citation>
    <scope>NUCLEOTIDE SEQUENCE [LARGE SCALE GENOMIC DNA]</scope>
</reference>
<evidence type="ECO:0000313" key="2">
    <source>
        <dbReference type="Proteomes" id="UP001632038"/>
    </source>
</evidence>
<accession>A0ABD3BNE7</accession>
<dbReference type="Proteomes" id="UP001632038">
    <property type="component" value="Unassembled WGS sequence"/>
</dbReference>
<dbReference type="AlphaFoldDB" id="A0ABD3BNE7"/>